<feature type="compositionally biased region" description="Low complexity" evidence="1">
    <location>
        <begin position="60"/>
        <end position="77"/>
    </location>
</feature>
<evidence type="ECO:0000313" key="2">
    <source>
        <dbReference type="Proteomes" id="UP000050795"/>
    </source>
</evidence>
<dbReference type="AlphaFoldDB" id="A0AA85J3C8"/>
<evidence type="ECO:0000313" key="3">
    <source>
        <dbReference type="WBParaSite" id="TREG1_120880.1"/>
    </source>
</evidence>
<name>A0AA85J3C8_TRIRE</name>
<dbReference type="Proteomes" id="UP000050795">
    <property type="component" value="Unassembled WGS sequence"/>
</dbReference>
<accession>A0AA85J3C8</accession>
<protein>
    <submittedName>
        <fullName evidence="3">Uncharacterized protein</fullName>
    </submittedName>
</protein>
<feature type="region of interest" description="Disordered" evidence="1">
    <location>
        <begin position="58"/>
        <end position="89"/>
    </location>
</feature>
<organism evidence="2 3">
    <name type="scientific">Trichobilharzia regenti</name>
    <name type="common">Nasal bird schistosome</name>
    <dbReference type="NCBI Taxonomy" id="157069"/>
    <lineage>
        <taxon>Eukaryota</taxon>
        <taxon>Metazoa</taxon>
        <taxon>Spiralia</taxon>
        <taxon>Lophotrochozoa</taxon>
        <taxon>Platyhelminthes</taxon>
        <taxon>Trematoda</taxon>
        <taxon>Digenea</taxon>
        <taxon>Strigeidida</taxon>
        <taxon>Schistosomatoidea</taxon>
        <taxon>Schistosomatidae</taxon>
        <taxon>Trichobilharzia</taxon>
    </lineage>
</organism>
<reference evidence="3" key="2">
    <citation type="submission" date="2023-11" db="UniProtKB">
        <authorList>
            <consortium name="WormBaseParasite"/>
        </authorList>
    </citation>
    <scope>IDENTIFICATION</scope>
</reference>
<keyword evidence="2" id="KW-1185">Reference proteome</keyword>
<proteinExistence type="predicted"/>
<evidence type="ECO:0000256" key="1">
    <source>
        <dbReference type="SAM" id="MobiDB-lite"/>
    </source>
</evidence>
<dbReference type="WBParaSite" id="TREG1_120880.1">
    <property type="protein sequence ID" value="TREG1_120880.1"/>
    <property type="gene ID" value="TREG1_120880"/>
</dbReference>
<reference evidence="2" key="1">
    <citation type="submission" date="2022-06" db="EMBL/GenBank/DDBJ databases">
        <authorList>
            <person name="Berger JAMES D."/>
            <person name="Berger JAMES D."/>
        </authorList>
    </citation>
    <scope>NUCLEOTIDE SEQUENCE [LARGE SCALE GENOMIC DNA]</scope>
</reference>
<sequence>MSVKIGLAKCLSDNIAQKLSSNKQNLRQEVRHTREALKLINNYPNKLVRKYVGKCKTKINNDSSNSDSNNNNINDGTNNKESKSSVVIP</sequence>